<dbReference type="Proteomes" id="UP001597338">
    <property type="component" value="Unassembled WGS sequence"/>
</dbReference>
<keyword evidence="4" id="KW-1185">Reference proteome</keyword>
<feature type="transmembrane region" description="Helical" evidence="2">
    <location>
        <begin position="61"/>
        <end position="83"/>
    </location>
</feature>
<evidence type="ECO:0000256" key="2">
    <source>
        <dbReference type="SAM" id="Phobius"/>
    </source>
</evidence>
<organism evidence="3 4">
    <name type="scientific">Promicromonospora aerolata</name>
    <dbReference type="NCBI Taxonomy" id="195749"/>
    <lineage>
        <taxon>Bacteria</taxon>
        <taxon>Bacillati</taxon>
        <taxon>Actinomycetota</taxon>
        <taxon>Actinomycetes</taxon>
        <taxon>Micrococcales</taxon>
        <taxon>Promicromonosporaceae</taxon>
        <taxon>Promicromonospora</taxon>
    </lineage>
</organism>
<proteinExistence type="predicted"/>
<dbReference type="EMBL" id="JBHUHF010000001">
    <property type="protein sequence ID" value="MFD2026885.1"/>
    <property type="molecule type" value="Genomic_DNA"/>
</dbReference>
<evidence type="ECO:0000256" key="1">
    <source>
        <dbReference type="SAM" id="MobiDB-lite"/>
    </source>
</evidence>
<evidence type="ECO:0000313" key="3">
    <source>
        <dbReference type="EMBL" id="MFD2026885.1"/>
    </source>
</evidence>
<keyword evidence="2" id="KW-1133">Transmembrane helix</keyword>
<evidence type="ECO:0000313" key="4">
    <source>
        <dbReference type="Proteomes" id="UP001597338"/>
    </source>
</evidence>
<reference evidence="4" key="1">
    <citation type="journal article" date="2019" name="Int. J. Syst. Evol. Microbiol.">
        <title>The Global Catalogue of Microorganisms (GCM) 10K type strain sequencing project: providing services to taxonomists for standard genome sequencing and annotation.</title>
        <authorList>
            <consortium name="The Broad Institute Genomics Platform"/>
            <consortium name="The Broad Institute Genome Sequencing Center for Infectious Disease"/>
            <person name="Wu L."/>
            <person name="Ma J."/>
        </authorList>
    </citation>
    <scope>NUCLEOTIDE SEQUENCE [LARGE SCALE GENOMIC DNA]</scope>
    <source>
        <strain evidence="4">CCM 7043</strain>
    </source>
</reference>
<accession>A0ABW4VB35</accession>
<feature type="region of interest" description="Disordered" evidence="1">
    <location>
        <begin position="210"/>
        <end position="230"/>
    </location>
</feature>
<feature type="compositionally biased region" description="Polar residues" evidence="1">
    <location>
        <begin position="214"/>
        <end position="226"/>
    </location>
</feature>
<protein>
    <submittedName>
        <fullName evidence="3">Uncharacterized protein</fullName>
    </submittedName>
</protein>
<name>A0ABW4VB35_9MICO</name>
<keyword evidence="2" id="KW-0812">Transmembrane</keyword>
<comment type="caution">
    <text evidence="3">The sequence shown here is derived from an EMBL/GenBank/DDBJ whole genome shotgun (WGS) entry which is preliminary data.</text>
</comment>
<dbReference type="RefSeq" id="WP_377198691.1">
    <property type="nucleotide sequence ID" value="NZ_JBHUHF010000001.1"/>
</dbReference>
<sequence>MNRHDDGTGQDHGWVDPAEAGLLKQTFGAMAGGIDPASPTGPAATLTAMSRRVRRRRTAKLGGIGGGAFALAGALVLGAGQLAPPEQEVLLPGAPASTAEFELRDGYQPPWLDWSDLTCGMPVADLESTAPGWSVEAAGDLYARTADLGGEPTTSWGMASTLHEGQGALDAAPVLVWSRDGVVLDLGPDVFEAPGRLSAPLLGGGPDAVAAAGSSGSTCAPTSSGAEATYRAPLPEGDYEVRVVAFPQAASGDLSTVVSEPVPVRIDAEGAHGRGDPRDGGSAVEFPEPVKGEVSRFELDRGTEWTAAELTQRGYLSDTRMLITGQCAGGDPEAAFEAELVLPSTGEKIGGTTISCDGFEAGSAVEVPQSGGEAIDIRLSEVPDGVSRLWVSLQPEAPVGGEAAGECSASGFEPEFVPGSSLTGSTAATAGSIVLAATDCDTDALVAFAEDYGTELMSGAETPEQTFALPEEPGTEHYRTLAALLTGTAAAIVDEGTADATVVWPRVATEEFRDSDEAWAEVVAAGLLSAEEADAQRADGYQGPQVGMNLAGDWLYYSAGD</sequence>
<keyword evidence="2" id="KW-0472">Membrane</keyword>
<gene>
    <name evidence="3" type="ORF">ACFSL2_15320</name>
</gene>